<name>A0A3M2LZ48_9ACTN</name>
<organism evidence="2 3">
    <name type="scientific">Actinomadura harenae</name>
    <dbReference type="NCBI Taxonomy" id="2483351"/>
    <lineage>
        <taxon>Bacteria</taxon>
        <taxon>Bacillati</taxon>
        <taxon>Actinomycetota</taxon>
        <taxon>Actinomycetes</taxon>
        <taxon>Streptosporangiales</taxon>
        <taxon>Thermomonosporaceae</taxon>
        <taxon>Actinomadura</taxon>
    </lineage>
</organism>
<proteinExistence type="predicted"/>
<protein>
    <submittedName>
        <fullName evidence="2">Uncharacterized protein</fullName>
    </submittedName>
</protein>
<dbReference type="OrthoDB" id="4466486at2"/>
<dbReference type="EMBL" id="RFFG01000035">
    <property type="protein sequence ID" value="RMI42200.1"/>
    <property type="molecule type" value="Genomic_DNA"/>
</dbReference>
<dbReference type="Proteomes" id="UP000282674">
    <property type="component" value="Unassembled WGS sequence"/>
</dbReference>
<comment type="caution">
    <text evidence="2">The sequence shown here is derived from an EMBL/GenBank/DDBJ whole genome shotgun (WGS) entry which is preliminary data.</text>
</comment>
<keyword evidence="1" id="KW-1133">Transmembrane helix</keyword>
<feature type="transmembrane region" description="Helical" evidence="1">
    <location>
        <begin position="12"/>
        <end position="34"/>
    </location>
</feature>
<accession>A0A3M2LZ48</accession>
<feature type="transmembrane region" description="Helical" evidence="1">
    <location>
        <begin position="68"/>
        <end position="88"/>
    </location>
</feature>
<sequence>MNLDFSAEPAFSWYVLLLGISGIAMLVTAALGFGSRVRDRILYAIVGLGMSGYAFYLAFIFTGGTYHMFFYVFVLPVVLIARAVSAFFQRRKA</sequence>
<dbReference type="AlphaFoldDB" id="A0A3M2LZ48"/>
<evidence type="ECO:0000256" key="1">
    <source>
        <dbReference type="SAM" id="Phobius"/>
    </source>
</evidence>
<feature type="transmembrane region" description="Helical" evidence="1">
    <location>
        <begin position="41"/>
        <end position="62"/>
    </location>
</feature>
<keyword evidence="1" id="KW-0472">Membrane</keyword>
<keyword evidence="3" id="KW-1185">Reference proteome</keyword>
<dbReference type="RefSeq" id="WP_122196021.1">
    <property type="nucleotide sequence ID" value="NZ_JBHSKC010000010.1"/>
</dbReference>
<gene>
    <name evidence="2" type="ORF">EBO15_20450</name>
</gene>
<reference evidence="2 3" key="1">
    <citation type="submission" date="2018-10" db="EMBL/GenBank/DDBJ databases">
        <title>Isolation from soil.</title>
        <authorList>
            <person name="Hu J."/>
        </authorList>
    </citation>
    <scope>NUCLEOTIDE SEQUENCE [LARGE SCALE GENOMIC DNA]</scope>
    <source>
        <strain evidence="2 3">NEAU-Ht49</strain>
    </source>
</reference>
<evidence type="ECO:0000313" key="3">
    <source>
        <dbReference type="Proteomes" id="UP000282674"/>
    </source>
</evidence>
<keyword evidence="1" id="KW-0812">Transmembrane</keyword>
<evidence type="ECO:0000313" key="2">
    <source>
        <dbReference type="EMBL" id="RMI42200.1"/>
    </source>
</evidence>